<dbReference type="Proteomes" id="UP000647416">
    <property type="component" value="Unassembled WGS sequence"/>
</dbReference>
<dbReference type="InterPro" id="IPR036388">
    <property type="entry name" value="WH-like_DNA-bd_sf"/>
</dbReference>
<dbReference type="GO" id="GO:0045892">
    <property type="term" value="P:negative regulation of DNA-templated transcription"/>
    <property type="evidence" value="ECO:0007669"/>
    <property type="project" value="InterPro"/>
</dbReference>
<keyword evidence="2" id="KW-0805">Transcription regulation</keyword>
<organism evidence="5 6">
    <name type="scientific">Qingrenia yutianensis</name>
    <dbReference type="NCBI Taxonomy" id="2763676"/>
    <lineage>
        <taxon>Bacteria</taxon>
        <taxon>Bacillati</taxon>
        <taxon>Bacillota</taxon>
        <taxon>Clostridia</taxon>
        <taxon>Eubacteriales</taxon>
        <taxon>Oscillospiraceae</taxon>
        <taxon>Qingrenia</taxon>
    </lineage>
</organism>
<gene>
    <name evidence="5" type="ORF">H8706_10265</name>
</gene>
<keyword evidence="4" id="KW-0804">Transcription</keyword>
<accession>A0A926F7I5</accession>
<dbReference type="Pfam" id="PF03965">
    <property type="entry name" value="Penicillinase_R"/>
    <property type="match status" value="1"/>
</dbReference>
<dbReference type="AlphaFoldDB" id="A0A926F7I5"/>
<evidence type="ECO:0000313" key="6">
    <source>
        <dbReference type="Proteomes" id="UP000647416"/>
    </source>
</evidence>
<keyword evidence="6" id="KW-1185">Reference proteome</keyword>
<dbReference type="InterPro" id="IPR005650">
    <property type="entry name" value="BlaI_family"/>
</dbReference>
<dbReference type="PIRSF" id="PIRSF019455">
    <property type="entry name" value="CopR_AtkY"/>
    <property type="match status" value="1"/>
</dbReference>
<comment type="caution">
    <text evidence="5">The sequence shown here is derived from an EMBL/GenBank/DDBJ whole genome shotgun (WGS) entry which is preliminary data.</text>
</comment>
<dbReference type="GO" id="GO:0003677">
    <property type="term" value="F:DNA binding"/>
    <property type="evidence" value="ECO:0007669"/>
    <property type="project" value="UniProtKB-KW"/>
</dbReference>
<evidence type="ECO:0000313" key="5">
    <source>
        <dbReference type="EMBL" id="MBC8597243.1"/>
    </source>
</evidence>
<dbReference type="Gene3D" id="1.10.10.10">
    <property type="entry name" value="Winged helix-like DNA-binding domain superfamily/Winged helix DNA-binding domain"/>
    <property type="match status" value="1"/>
</dbReference>
<evidence type="ECO:0000256" key="1">
    <source>
        <dbReference type="ARBA" id="ARBA00011046"/>
    </source>
</evidence>
<dbReference type="SUPFAM" id="SSF46785">
    <property type="entry name" value="Winged helix' DNA-binding domain"/>
    <property type="match status" value="1"/>
</dbReference>
<evidence type="ECO:0000256" key="4">
    <source>
        <dbReference type="ARBA" id="ARBA00023163"/>
    </source>
</evidence>
<keyword evidence="3" id="KW-0238">DNA-binding</keyword>
<evidence type="ECO:0000256" key="3">
    <source>
        <dbReference type="ARBA" id="ARBA00023125"/>
    </source>
</evidence>
<proteinExistence type="inferred from homology"/>
<comment type="similarity">
    <text evidence="1">Belongs to the BlaI transcriptional regulatory family.</text>
</comment>
<dbReference type="EMBL" id="JACRTE010000018">
    <property type="protein sequence ID" value="MBC8597243.1"/>
    <property type="molecule type" value="Genomic_DNA"/>
</dbReference>
<dbReference type="RefSeq" id="WP_262432556.1">
    <property type="nucleotide sequence ID" value="NZ_JACRTE010000018.1"/>
</dbReference>
<dbReference type="InterPro" id="IPR036390">
    <property type="entry name" value="WH_DNA-bd_sf"/>
</dbReference>
<protein>
    <submittedName>
        <fullName evidence="5">BlaI/MecI/CopY family transcriptional regulator</fullName>
    </submittedName>
</protein>
<dbReference type="Gene3D" id="1.10.4040.10">
    <property type="entry name" value="Penicillinase repressor domain"/>
    <property type="match status" value="1"/>
</dbReference>
<evidence type="ECO:0000256" key="2">
    <source>
        <dbReference type="ARBA" id="ARBA00023015"/>
    </source>
</evidence>
<reference evidence="5" key="1">
    <citation type="submission" date="2020-08" db="EMBL/GenBank/DDBJ databases">
        <title>Genome public.</title>
        <authorList>
            <person name="Liu C."/>
            <person name="Sun Q."/>
        </authorList>
    </citation>
    <scope>NUCLEOTIDE SEQUENCE</scope>
    <source>
        <strain evidence="5">NSJ-50</strain>
    </source>
</reference>
<name>A0A926F7I5_9FIRM</name>
<sequence length="122" mass="14048">MPRQTITESEYEVMKVLWKAEKSMTTGGIYKELEFTGWSKNTVATLISRLCEKKVITYDAKGKFHYYRAVLCENDYSVSETKSFISKMFGGSVKNMVASLYENDELSKEDIEQLRAMLDGEK</sequence>